<dbReference type="InterPro" id="IPR011598">
    <property type="entry name" value="bHLH_dom"/>
</dbReference>
<name>A0AAN8A674_9PEZI</name>
<dbReference type="SUPFAM" id="SSF47459">
    <property type="entry name" value="HLH, helix-loop-helix DNA-binding domain"/>
    <property type="match status" value="1"/>
</dbReference>
<evidence type="ECO:0000256" key="1">
    <source>
        <dbReference type="SAM" id="MobiDB-lite"/>
    </source>
</evidence>
<organism evidence="3 4">
    <name type="scientific">Elasticomyces elasticus</name>
    <dbReference type="NCBI Taxonomy" id="574655"/>
    <lineage>
        <taxon>Eukaryota</taxon>
        <taxon>Fungi</taxon>
        <taxon>Dikarya</taxon>
        <taxon>Ascomycota</taxon>
        <taxon>Pezizomycotina</taxon>
        <taxon>Dothideomycetes</taxon>
        <taxon>Dothideomycetidae</taxon>
        <taxon>Mycosphaerellales</taxon>
        <taxon>Teratosphaeriaceae</taxon>
        <taxon>Elasticomyces</taxon>
    </lineage>
</organism>
<comment type="caution">
    <text evidence="3">The sequence shown here is derived from an EMBL/GenBank/DDBJ whole genome shotgun (WGS) entry which is preliminary data.</text>
</comment>
<gene>
    <name evidence="3" type="ORF">LTR97_000929</name>
</gene>
<proteinExistence type="predicted"/>
<dbReference type="PROSITE" id="PS50888">
    <property type="entry name" value="BHLH"/>
    <property type="match status" value="1"/>
</dbReference>
<dbReference type="InterPro" id="IPR036638">
    <property type="entry name" value="HLH_DNA-bd_sf"/>
</dbReference>
<dbReference type="Gene3D" id="4.10.280.10">
    <property type="entry name" value="Helix-loop-helix DNA-binding domain"/>
    <property type="match status" value="1"/>
</dbReference>
<feature type="domain" description="BHLH" evidence="2">
    <location>
        <begin position="204"/>
        <end position="269"/>
    </location>
</feature>
<evidence type="ECO:0000259" key="2">
    <source>
        <dbReference type="PROSITE" id="PS50888"/>
    </source>
</evidence>
<dbReference type="GO" id="GO:0046983">
    <property type="term" value="F:protein dimerization activity"/>
    <property type="evidence" value="ECO:0007669"/>
    <property type="project" value="InterPro"/>
</dbReference>
<accession>A0AAN8A674</accession>
<dbReference type="PANTHER" id="PTHR47336">
    <property type="entry name" value="TRANSCRIPTION FACTOR HMS1-RELATED"/>
    <property type="match status" value="1"/>
</dbReference>
<feature type="region of interest" description="Disordered" evidence="1">
    <location>
        <begin position="175"/>
        <end position="209"/>
    </location>
</feature>
<evidence type="ECO:0000313" key="3">
    <source>
        <dbReference type="EMBL" id="KAK5708389.1"/>
    </source>
</evidence>
<dbReference type="Proteomes" id="UP001310594">
    <property type="component" value="Unassembled WGS sequence"/>
</dbReference>
<dbReference type="SMART" id="SM00353">
    <property type="entry name" value="HLH"/>
    <property type="match status" value="1"/>
</dbReference>
<protein>
    <recommendedName>
        <fullName evidence="2">BHLH domain-containing protein</fullName>
    </recommendedName>
</protein>
<dbReference type="PANTHER" id="PTHR47336:SF2">
    <property type="entry name" value="TRANSCRIPTION FACTOR HMS1-RELATED"/>
    <property type="match status" value="1"/>
</dbReference>
<dbReference type="Pfam" id="PF00010">
    <property type="entry name" value="HLH"/>
    <property type="match status" value="1"/>
</dbReference>
<feature type="compositionally biased region" description="Polar residues" evidence="1">
    <location>
        <begin position="136"/>
        <end position="149"/>
    </location>
</feature>
<dbReference type="AlphaFoldDB" id="A0AAN8A674"/>
<dbReference type="EMBL" id="JAVRQU010000001">
    <property type="protein sequence ID" value="KAK5708389.1"/>
    <property type="molecule type" value="Genomic_DNA"/>
</dbReference>
<evidence type="ECO:0000313" key="4">
    <source>
        <dbReference type="Proteomes" id="UP001310594"/>
    </source>
</evidence>
<feature type="region of interest" description="Disordered" evidence="1">
    <location>
        <begin position="128"/>
        <end position="159"/>
    </location>
</feature>
<sequence length="296" mass="33140">MTEPLSDLAKSSMAKTNSCRIADDETQEWRHDLFDQVPELPAGWPNHEGLRTGKVQDLNSRFLPADTQQCLNPYGNAGHLVSSGYGYYNGLPQLQRDTGMHTWSTQGFPADMAEDYFLWNNADYVRPPAENDRRSASNQSCTSARSDLSMQPPPNIAVPSAQRPIIGRAITAPEPMETSNWSNKDSDEECVPAEQTKGVRGRKQQRVPHTTVERRYRENINAHLVKLWKSLPASGPWATTSETGDAWQDGVKPSKCDILKGAITCIEVLDKENKALKSRLGEMERWHPLRARHTGS</sequence>
<dbReference type="InterPro" id="IPR052099">
    <property type="entry name" value="Regulatory_TF_Diverse"/>
</dbReference>
<reference evidence="3" key="1">
    <citation type="submission" date="2023-08" db="EMBL/GenBank/DDBJ databases">
        <title>Black Yeasts Isolated from many extreme environments.</title>
        <authorList>
            <person name="Coleine C."/>
            <person name="Stajich J.E."/>
            <person name="Selbmann L."/>
        </authorList>
    </citation>
    <scope>NUCLEOTIDE SEQUENCE</scope>
    <source>
        <strain evidence="3">CCFEE 5810</strain>
    </source>
</reference>